<keyword evidence="9" id="KW-0862">Zinc</keyword>
<keyword evidence="12" id="KW-0456">Lyase</keyword>
<dbReference type="InterPro" id="IPR049075">
    <property type="entry name" value="MOV-10_N"/>
</dbReference>
<evidence type="ECO:0000256" key="15">
    <source>
        <dbReference type="SAM" id="MobiDB-lite"/>
    </source>
</evidence>
<dbReference type="Gene3D" id="4.10.830.40">
    <property type="match status" value="1"/>
</dbReference>
<dbReference type="OrthoDB" id="9049620at2759"/>
<gene>
    <name evidence="19" type="primary">LOC118415795</name>
</gene>
<dbReference type="InterPro" id="IPR001841">
    <property type="entry name" value="Znf_RING"/>
</dbReference>
<dbReference type="GO" id="GO:0008270">
    <property type="term" value="F:zinc ion binding"/>
    <property type="evidence" value="ECO:0007669"/>
    <property type="project" value="UniProtKB-KW"/>
</dbReference>
<dbReference type="SUPFAM" id="SSF142877">
    <property type="entry name" value="EndoU-like"/>
    <property type="match status" value="1"/>
</dbReference>
<dbReference type="InterPro" id="IPR017907">
    <property type="entry name" value="Znf_RING_CS"/>
</dbReference>
<feature type="domain" description="RING-type" evidence="16">
    <location>
        <begin position="10"/>
        <end position="65"/>
    </location>
</feature>
<evidence type="ECO:0000259" key="16">
    <source>
        <dbReference type="PROSITE" id="PS50089"/>
    </source>
</evidence>
<feature type="compositionally biased region" description="Basic and acidic residues" evidence="15">
    <location>
        <begin position="160"/>
        <end position="172"/>
    </location>
</feature>
<dbReference type="InterPro" id="IPR013083">
    <property type="entry name" value="Znf_RING/FYVE/PHD"/>
</dbReference>
<dbReference type="Gene3D" id="3.30.40.10">
    <property type="entry name" value="Zinc/RING finger domain, C3HC4 (zinc finger)"/>
    <property type="match status" value="1"/>
</dbReference>
<dbReference type="GO" id="GO:0004521">
    <property type="term" value="F:RNA endonuclease activity"/>
    <property type="evidence" value="ECO:0000318"/>
    <property type="project" value="GO_Central"/>
</dbReference>
<dbReference type="PROSITE" id="PS00518">
    <property type="entry name" value="ZF_RING_1"/>
    <property type="match status" value="1"/>
</dbReference>
<sequence length="554" mass="63529">MESLAEELTCPVCLDLYEQPVLLPCAHSLCKRCASTFFAEALKRPSEQPAEEWKAPKHIQCPSCRYEFPLPDLRVDGLRKNTTLQNIVDRYRESKNNTAVPCQMCDKEPPNNAVKTCLVCDNSYCETCLVAFHPMKGGLARHTLADASAATPKAPISSEHQPDMEKVGKNEDQGAAAGPDTFQQKQTKKQPDIYSTLWTLDHNHLKIGVDYDLDLYGEKLFPFVSRDNLEQIPTYRAFLNFLDNYDEDQPEYVTAKEENNARAFLNRCLDTEVMQEAHNFLWKKGCVPETRNGFKDMLYKMWFTPYTRTHSDGVKRPSTAFEHTFVGETHCQHMMGFHNWLSFYDKECLGNIQLNSYCRYDCDDRVILNIDFEWRDELRQTKDSFFVGTSPEFELALYTVCFLAGGGEKTEVVLGGQNITIATYKLNGHIGSCYPIMQGQDQTGHWNRIKQESDTESDFEEQDQSDTESETEDDSDEDPLFAEGLDFLQYLEDENIGPEMGKRKLKMIYEEEYTESCGRRSGTPFSQVLRTLKRDGKVEVSRNHHGVDIITILE</sequence>
<evidence type="ECO:0000256" key="13">
    <source>
        <dbReference type="PROSITE-ProRule" id="PRU00175"/>
    </source>
</evidence>
<evidence type="ECO:0000256" key="3">
    <source>
        <dbReference type="ARBA" id="ARBA00011245"/>
    </source>
</evidence>
<dbReference type="CDD" id="cd21159">
    <property type="entry name" value="XendoU"/>
    <property type="match status" value="1"/>
</dbReference>
<dbReference type="Pfam" id="PF13445">
    <property type="entry name" value="zf-RING_UBOX"/>
    <property type="match status" value="1"/>
</dbReference>
<dbReference type="Pfam" id="PF09412">
    <property type="entry name" value="XendoU"/>
    <property type="match status" value="1"/>
</dbReference>
<evidence type="ECO:0000256" key="4">
    <source>
        <dbReference type="ARBA" id="ARBA00022722"/>
    </source>
</evidence>
<accession>A0A9J7L6Z7</accession>
<dbReference type="SUPFAM" id="SSF57850">
    <property type="entry name" value="RING/U-box"/>
    <property type="match status" value="1"/>
</dbReference>
<dbReference type="InterPro" id="IPR018998">
    <property type="entry name" value="EndoU_C"/>
</dbReference>
<evidence type="ECO:0000256" key="12">
    <source>
        <dbReference type="ARBA" id="ARBA00023239"/>
    </source>
</evidence>
<dbReference type="GO" id="GO:0003723">
    <property type="term" value="F:RNA binding"/>
    <property type="evidence" value="ECO:0007669"/>
    <property type="project" value="UniProtKB-UniRule"/>
</dbReference>
<comment type="cofactor">
    <cofactor evidence="1 14">
        <name>Mn(2+)</name>
        <dbReference type="ChEBI" id="CHEBI:29035"/>
    </cofactor>
</comment>
<dbReference type="InterPro" id="IPR027370">
    <property type="entry name" value="Znf-RING_euk"/>
</dbReference>
<dbReference type="PROSITE" id="PS51959">
    <property type="entry name" value="ENDOU"/>
    <property type="match status" value="1"/>
</dbReference>
<dbReference type="KEGG" id="bfo:118415795"/>
<dbReference type="AlphaFoldDB" id="A0A9J7L6Z7"/>
<reference evidence="19" key="2">
    <citation type="submission" date="2025-08" db="UniProtKB">
        <authorList>
            <consortium name="RefSeq"/>
        </authorList>
    </citation>
    <scope>IDENTIFICATION</scope>
    <source>
        <strain evidence="19">S238N-H82</strain>
        <tissue evidence="19">Testes</tissue>
    </source>
</reference>
<keyword evidence="7 13" id="KW-0863">Zinc-finger</keyword>
<evidence type="ECO:0000256" key="2">
    <source>
        <dbReference type="ARBA" id="ARBA00010168"/>
    </source>
</evidence>
<dbReference type="SMART" id="SM00184">
    <property type="entry name" value="RING"/>
    <property type="match status" value="1"/>
</dbReference>
<dbReference type="RefSeq" id="XP_035676514.1">
    <property type="nucleotide sequence ID" value="XM_035820621.1"/>
</dbReference>
<dbReference type="PROSITE" id="PS50089">
    <property type="entry name" value="ZF_RING_2"/>
    <property type="match status" value="1"/>
</dbReference>
<dbReference type="Proteomes" id="UP000001554">
    <property type="component" value="Chromosome 5"/>
</dbReference>
<feature type="compositionally biased region" description="Acidic residues" evidence="15">
    <location>
        <begin position="454"/>
        <end position="479"/>
    </location>
</feature>
<dbReference type="PANTHER" id="PTHR12439:SF11">
    <property type="entry name" value="URIDYLATE-SPECIFIC ENDORIBONUCLEASE"/>
    <property type="match status" value="1"/>
</dbReference>
<keyword evidence="10 14" id="KW-0694">RNA-binding</keyword>
<dbReference type="GO" id="GO:0016787">
    <property type="term" value="F:hydrolase activity"/>
    <property type="evidence" value="ECO:0007669"/>
    <property type="project" value="UniProtKB-KW"/>
</dbReference>
<evidence type="ECO:0000256" key="7">
    <source>
        <dbReference type="ARBA" id="ARBA00022771"/>
    </source>
</evidence>
<dbReference type="Pfam" id="PF21632">
    <property type="entry name" value="MOV-10_N"/>
    <property type="match status" value="1"/>
</dbReference>
<evidence type="ECO:0000313" key="19">
    <source>
        <dbReference type="RefSeq" id="XP_035676514.1"/>
    </source>
</evidence>
<keyword evidence="4 14" id="KW-0540">Nuclease</keyword>
<protein>
    <recommendedName>
        <fullName evidence="14">Uridylate-specific endoribonuclease</fullName>
        <ecNumber evidence="14">4.6.1.-</ecNumber>
    </recommendedName>
</protein>
<proteinExistence type="inferred from homology"/>
<dbReference type="PANTHER" id="PTHR12439">
    <property type="entry name" value="PLACENTAL PROTEIN 11-RELATED"/>
    <property type="match status" value="1"/>
</dbReference>
<evidence type="ECO:0000256" key="1">
    <source>
        <dbReference type="ARBA" id="ARBA00001936"/>
    </source>
</evidence>
<dbReference type="Pfam" id="PF22586">
    <property type="entry name" value="ANCHR-like_BBOX"/>
    <property type="match status" value="1"/>
</dbReference>
<evidence type="ECO:0000256" key="8">
    <source>
        <dbReference type="ARBA" id="ARBA00022801"/>
    </source>
</evidence>
<evidence type="ECO:0000256" key="5">
    <source>
        <dbReference type="ARBA" id="ARBA00022723"/>
    </source>
</evidence>
<evidence type="ECO:0000259" key="17">
    <source>
        <dbReference type="PROSITE" id="PS51959"/>
    </source>
</evidence>
<dbReference type="InterPro" id="IPR039787">
    <property type="entry name" value="ENDOU"/>
</dbReference>
<dbReference type="InterPro" id="IPR037227">
    <property type="entry name" value="EndoU-like"/>
</dbReference>
<comment type="similarity">
    <text evidence="2 14">Belongs to the ENDOU family.</text>
</comment>
<comment type="catalytic activity">
    <reaction evidence="14">
        <text>ribonucleotidyl-uridine-RNA = a 5'-end dephospho-uridine-RNA + a 3'-end 2',3'-cyclophospho-ribonucleotide-RNA</text>
        <dbReference type="Rhea" id="RHEA:67792"/>
        <dbReference type="Rhea" id="RHEA-COMP:10464"/>
        <dbReference type="Rhea" id="RHEA-COMP:17354"/>
        <dbReference type="Rhea" id="RHEA-COMP:17356"/>
        <dbReference type="ChEBI" id="CHEBI:83064"/>
        <dbReference type="ChEBI" id="CHEBI:173117"/>
        <dbReference type="ChEBI" id="CHEBI:173224"/>
    </reaction>
</comment>
<dbReference type="OMA" id="CDNSYCE"/>
<evidence type="ECO:0000256" key="9">
    <source>
        <dbReference type="ARBA" id="ARBA00022833"/>
    </source>
</evidence>
<evidence type="ECO:0000256" key="14">
    <source>
        <dbReference type="RuleBase" id="RU367085"/>
    </source>
</evidence>
<reference evidence="18" key="1">
    <citation type="journal article" date="2020" name="Nat. Ecol. Evol.">
        <title>Deeply conserved synteny resolves early events in vertebrate evolution.</title>
        <authorList>
            <person name="Simakov O."/>
            <person name="Marletaz F."/>
            <person name="Yue J.X."/>
            <person name="O'Connell B."/>
            <person name="Jenkins J."/>
            <person name="Brandt A."/>
            <person name="Calef R."/>
            <person name="Tung C.H."/>
            <person name="Huang T.K."/>
            <person name="Schmutz J."/>
            <person name="Satoh N."/>
            <person name="Yu J.K."/>
            <person name="Putnam N.H."/>
            <person name="Green R.E."/>
            <person name="Rokhsar D.S."/>
        </authorList>
    </citation>
    <scope>NUCLEOTIDE SEQUENCE [LARGE SCALE GENOMIC DNA]</scope>
    <source>
        <strain evidence="18">S238N-H82</strain>
    </source>
</reference>
<dbReference type="GeneID" id="118415795"/>
<evidence type="ECO:0000256" key="10">
    <source>
        <dbReference type="ARBA" id="ARBA00022884"/>
    </source>
</evidence>
<comment type="subunit">
    <text evidence="3 14">Monomer.</text>
</comment>
<keyword evidence="5 14" id="KW-0479">Metal-binding</keyword>
<evidence type="ECO:0000256" key="11">
    <source>
        <dbReference type="ARBA" id="ARBA00023211"/>
    </source>
</evidence>
<keyword evidence="18" id="KW-1185">Reference proteome</keyword>
<evidence type="ECO:0000256" key="6">
    <source>
        <dbReference type="ARBA" id="ARBA00022759"/>
    </source>
</evidence>
<keyword evidence="11 14" id="KW-0464">Manganese</keyword>
<evidence type="ECO:0000313" key="18">
    <source>
        <dbReference type="Proteomes" id="UP000001554"/>
    </source>
</evidence>
<keyword evidence="8 14" id="KW-0378">Hydrolase</keyword>
<feature type="domain" description="EndoU" evidence="17">
    <location>
        <begin position="156"/>
        <end position="439"/>
    </location>
</feature>
<feature type="region of interest" description="Disordered" evidence="15">
    <location>
        <begin position="450"/>
        <end position="479"/>
    </location>
</feature>
<organism evidence="18 19">
    <name type="scientific">Branchiostoma floridae</name>
    <name type="common">Florida lancelet</name>
    <name type="synonym">Amphioxus</name>
    <dbReference type="NCBI Taxonomy" id="7739"/>
    <lineage>
        <taxon>Eukaryota</taxon>
        <taxon>Metazoa</taxon>
        <taxon>Chordata</taxon>
        <taxon>Cephalochordata</taxon>
        <taxon>Leptocardii</taxon>
        <taxon>Amphioxiformes</taxon>
        <taxon>Branchiostomatidae</taxon>
        <taxon>Branchiostoma</taxon>
    </lineage>
</organism>
<dbReference type="GO" id="GO:0016829">
    <property type="term" value="F:lyase activity"/>
    <property type="evidence" value="ECO:0007669"/>
    <property type="project" value="UniProtKB-KW"/>
</dbReference>
<dbReference type="CDD" id="cd19801">
    <property type="entry name" value="Bbox1_MID"/>
    <property type="match status" value="1"/>
</dbReference>
<name>A0A9J7L6Z7_BRAFL</name>
<dbReference type="EC" id="4.6.1.-" evidence="14"/>
<keyword evidence="6 14" id="KW-0255">Endonuclease</keyword>
<feature type="region of interest" description="Disordered" evidence="15">
    <location>
        <begin position="150"/>
        <end position="188"/>
    </location>
</feature>